<reference evidence="3 4" key="1">
    <citation type="submission" date="2022-10" db="EMBL/GenBank/DDBJ databases">
        <title>Draft genome sequence of Streptomyces sp. YSPA8.</title>
        <authorList>
            <person name="Moriuchi R."/>
            <person name="Dohra H."/>
            <person name="Yamamura H."/>
            <person name="Kodani S."/>
        </authorList>
    </citation>
    <scope>NUCLEOTIDE SEQUENCE [LARGE SCALE GENOMIC DNA]</scope>
    <source>
        <strain evidence="3 4">YSPA8</strain>
    </source>
</reference>
<feature type="transmembrane region" description="Helical" evidence="2">
    <location>
        <begin position="52"/>
        <end position="73"/>
    </location>
</feature>
<dbReference type="Proteomes" id="UP001291653">
    <property type="component" value="Unassembled WGS sequence"/>
</dbReference>
<evidence type="ECO:0000256" key="1">
    <source>
        <dbReference type="SAM" id="MobiDB-lite"/>
    </source>
</evidence>
<name>A0ABQ5NTJ7_9ACTN</name>
<evidence type="ECO:0000313" key="3">
    <source>
        <dbReference type="EMBL" id="GLF93336.1"/>
    </source>
</evidence>
<dbReference type="RefSeq" id="WP_323445413.1">
    <property type="nucleotide sequence ID" value="NZ_BSBI01000001.1"/>
</dbReference>
<comment type="caution">
    <text evidence="3">The sequence shown here is derived from an EMBL/GenBank/DDBJ whole genome shotgun (WGS) entry which is preliminary data.</text>
</comment>
<feature type="compositionally biased region" description="Pro residues" evidence="1">
    <location>
        <begin position="88"/>
        <end position="112"/>
    </location>
</feature>
<sequence length="112" mass="12031">MSRPGSPPRNDDGTERRLRETLEALADQVHPAPGAYRAAHRSWRRRERRRRLALVTAVAAVFALAVLAGLWVLNSAPSASRDVFPHGTTPPTPPTPATPAAPPTPVPPGPPR</sequence>
<organism evidence="3 4">
    <name type="scientific">Streptomyces yaizuensis</name>
    <dbReference type="NCBI Taxonomy" id="2989713"/>
    <lineage>
        <taxon>Bacteria</taxon>
        <taxon>Bacillati</taxon>
        <taxon>Actinomycetota</taxon>
        <taxon>Actinomycetes</taxon>
        <taxon>Kitasatosporales</taxon>
        <taxon>Streptomycetaceae</taxon>
        <taxon>Streptomyces</taxon>
    </lineage>
</organism>
<keyword evidence="2" id="KW-1133">Transmembrane helix</keyword>
<evidence type="ECO:0000256" key="2">
    <source>
        <dbReference type="SAM" id="Phobius"/>
    </source>
</evidence>
<keyword evidence="4" id="KW-1185">Reference proteome</keyword>
<keyword evidence="2" id="KW-0812">Transmembrane</keyword>
<keyword evidence="2" id="KW-0472">Membrane</keyword>
<proteinExistence type="predicted"/>
<dbReference type="EMBL" id="BSBI01000001">
    <property type="protein sequence ID" value="GLF93336.1"/>
    <property type="molecule type" value="Genomic_DNA"/>
</dbReference>
<accession>A0ABQ5NTJ7</accession>
<protein>
    <submittedName>
        <fullName evidence="3">Uncharacterized protein</fullName>
    </submittedName>
</protein>
<feature type="region of interest" description="Disordered" evidence="1">
    <location>
        <begin position="78"/>
        <end position="112"/>
    </location>
</feature>
<evidence type="ECO:0000313" key="4">
    <source>
        <dbReference type="Proteomes" id="UP001291653"/>
    </source>
</evidence>
<gene>
    <name evidence="3" type="ORF">SYYSPA8_03585</name>
</gene>